<name>A0AAD6FYC9_9EURO</name>
<comment type="subcellular location">
    <subcellularLocation>
        <location evidence="3">Cytoplasm</location>
    </subcellularLocation>
    <subcellularLocation>
        <location evidence="2">Nucleus</location>
    </subcellularLocation>
</comment>
<evidence type="ECO:0000313" key="14">
    <source>
        <dbReference type="EMBL" id="KAJ5438793.1"/>
    </source>
</evidence>
<keyword evidence="9" id="KW-0413">Isomerase</keyword>
<dbReference type="InterPro" id="IPR019474">
    <property type="entry name" value="Ub_conjug_fac_E4_core"/>
</dbReference>
<dbReference type="Gene3D" id="3.30.40.10">
    <property type="entry name" value="Zinc/RING finger domain, C3HC4 (zinc finger)"/>
    <property type="match status" value="1"/>
</dbReference>
<dbReference type="PROSITE" id="PS51698">
    <property type="entry name" value="U_BOX"/>
    <property type="match status" value="1"/>
</dbReference>
<dbReference type="GO" id="GO:0005634">
    <property type="term" value="C:nucleus"/>
    <property type="evidence" value="ECO:0007669"/>
    <property type="project" value="UniProtKB-SubCell"/>
</dbReference>
<evidence type="ECO:0000256" key="4">
    <source>
        <dbReference type="ARBA" id="ARBA00004906"/>
    </source>
</evidence>
<proteinExistence type="inferred from homology"/>
<organism evidence="14 15">
    <name type="scientific">Penicillium daleae</name>
    <dbReference type="NCBI Taxonomy" id="63821"/>
    <lineage>
        <taxon>Eukaryota</taxon>
        <taxon>Fungi</taxon>
        <taxon>Dikarya</taxon>
        <taxon>Ascomycota</taxon>
        <taxon>Pezizomycotina</taxon>
        <taxon>Eurotiomycetes</taxon>
        <taxon>Eurotiomycetidae</taxon>
        <taxon>Eurotiales</taxon>
        <taxon>Aspergillaceae</taxon>
        <taxon>Penicillium</taxon>
    </lineage>
</organism>
<reference evidence="14" key="1">
    <citation type="submission" date="2022-12" db="EMBL/GenBank/DDBJ databases">
        <authorList>
            <person name="Petersen C."/>
        </authorList>
    </citation>
    <scope>NUCLEOTIDE SEQUENCE</scope>
    <source>
        <strain evidence="14">IBT 16125</strain>
    </source>
</reference>
<dbReference type="CDD" id="cd16657">
    <property type="entry name" value="RING-Ubox_UBE4A"/>
    <property type="match status" value="1"/>
</dbReference>
<evidence type="ECO:0000256" key="9">
    <source>
        <dbReference type="ARBA" id="ARBA00023110"/>
    </source>
</evidence>
<dbReference type="Pfam" id="PF04564">
    <property type="entry name" value="U-box"/>
    <property type="match status" value="1"/>
</dbReference>
<keyword evidence="8" id="KW-0833">Ubl conjugation pathway</keyword>
<dbReference type="InterPro" id="IPR013083">
    <property type="entry name" value="Znf_RING/FYVE/PHD"/>
</dbReference>
<evidence type="ECO:0000256" key="8">
    <source>
        <dbReference type="ARBA" id="ARBA00022786"/>
    </source>
</evidence>
<sequence>MSDTLSDAEKVGRSLFTLDSTVMIRNKRLAKLSNPAASSGPSTGDSSGSPPTSSNPSRAQSPLPLSQLDGAANDNAPSTTQTSQQPEGKRIKITPSTQASVPERPRSTGPSSAQTNSPAKPSPQIIEDFEHQVLGVLFNITVKEGVETNDHRISLPGLRSELQDEGKELRLHTGILDQAILEAASKAEKQRPLDYLLPCWSRIQERMKKPDPDTRRWDVYCEAKRLCLSYCIFAITMPEMFGIESTEESPLAQQLLLSPDDNLRRGVTPEFLKDLSAKFDEDDSLKPAVIAAVEELSAQLSSRDANGDFQPYFTALRNLVDNKIIASAITESSIFNASRDPAQFEKTTLLGPWFRLSPLQPKVTMSYFSSPKTRDHGFILNSQSSLRMMQNMIQWDLDYITGKILHASTEAKNRFLDWVATALNINHKRRAMQVDPEQVASDGFMFNLTSTLDKLCVPIMNIDFRKIHTFHAEYFQKGPRVDIRDETKINADQNASDAFYSKKLEGSSNFNSELFFLTIAAHHYGSESLTSKLEQLDKDLKHMESTINKFEAERQRWASNPMQLRVFEQALKKYRDKFDLGLALKYSLQAVLLDEQWQIRSIEVIRHVAVWLLRAASGVNYPQEKLTLPLPQQEPEVFQNLPEYFLDVIISNFKFVSWAIPHTITAALGDELVMLCITFLESSSYIKNPYLKAGLVSMLYRGTLDRPGGHRGILVDLLNSMPFANEYLLHAVMKFYIEAEHTGAHTQFFDKFNIRYEIFQIIKCIWPNTLYRKKLSYQATQNQDFFVQFVNLLLNDVTYVLDESFGAFKTIRNIQEELKRDGDSMDPNTRQEREEHLASTQRSAKSYMQLTNETMAMLKLFTAALADSFTMPEIVQRLADMLNYNLDAMAGPKSSQLKVEGNVQLMVEKYGFDPKVLLSEIAKIYLNLMNKQNFITAIARDGRSYRPELFKQAADLLRQHNLTPEEDLRRWDRLRKQAQEAKEADEQAEEDLGEIPDDFLDPLMYTLMEDPVILPSSKISIDRSTIRSHLLSDPNDPFNRVPLKMEDVLPDTALKAKIEAFKAERRGRKEPVAEQMDTSAD</sequence>
<dbReference type="GO" id="GO:0034450">
    <property type="term" value="F:ubiquitin-ubiquitin ligase activity"/>
    <property type="evidence" value="ECO:0007669"/>
    <property type="project" value="InterPro"/>
</dbReference>
<dbReference type="GO" id="GO:0005737">
    <property type="term" value="C:cytoplasm"/>
    <property type="evidence" value="ECO:0007669"/>
    <property type="project" value="UniProtKB-SubCell"/>
</dbReference>
<dbReference type="GO" id="GO:0000151">
    <property type="term" value="C:ubiquitin ligase complex"/>
    <property type="evidence" value="ECO:0007669"/>
    <property type="project" value="InterPro"/>
</dbReference>
<dbReference type="PANTHER" id="PTHR13931:SF2">
    <property type="entry name" value="UBIQUITIN CONJUGATION FACTOR E4 B"/>
    <property type="match status" value="1"/>
</dbReference>
<dbReference type="SUPFAM" id="SSF57850">
    <property type="entry name" value="RING/U-box"/>
    <property type="match status" value="1"/>
</dbReference>
<dbReference type="Proteomes" id="UP001213681">
    <property type="component" value="Unassembled WGS sequence"/>
</dbReference>
<feature type="region of interest" description="Disordered" evidence="12">
    <location>
        <begin position="1"/>
        <end position="123"/>
    </location>
</feature>
<dbReference type="EMBL" id="JAPVEA010000008">
    <property type="protein sequence ID" value="KAJ5438793.1"/>
    <property type="molecule type" value="Genomic_DNA"/>
</dbReference>
<gene>
    <name evidence="14" type="ORF">N7458_009791</name>
</gene>
<feature type="coiled-coil region" evidence="11">
    <location>
        <begin position="526"/>
        <end position="560"/>
    </location>
</feature>
<keyword evidence="11" id="KW-0175">Coiled coil</keyword>
<dbReference type="AlphaFoldDB" id="A0AAD6FYC9"/>
<dbReference type="GO" id="GO:0036503">
    <property type="term" value="P:ERAD pathway"/>
    <property type="evidence" value="ECO:0007669"/>
    <property type="project" value="InterPro"/>
</dbReference>
<keyword evidence="15" id="KW-1185">Reference proteome</keyword>
<evidence type="ECO:0000256" key="10">
    <source>
        <dbReference type="ARBA" id="ARBA00023242"/>
    </source>
</evidence>
<evidence type="ECO:0000256" key="11">
    <source>
        <dbReference type="SAM" id="Coils"/>
    </source>
</evidence>
<keyword evidence="7" id="KW-0808">Transferase</keyword>
<dbReference type="Pfam" id="PF10408">
    <property type="entry name" value="Ufd2P_core"/>
    <property type="match status" value="1"/>
</dbReference>
<dbReference type="InterPro" id="IPR045132">
    <property type="entry name" value="UBE4"/>
</dbReference>
<dbReference type="FunFam" id="3.30.40.10:FF:000055">
    <property type="entry name" value="Ubiquitin conjugation factor e4 a"/>
    <property type="match status" value="1"/>
</dbReference>
<comment type="catalytic activity">
    <reaction evidence="1">
        <text>S-ubiquitinyl-[E2 ubiquitin-conjugating enzyme]-L-cysteine + [acceptor protein]-L-lysine = [E2 ubiquitin-conjugating enzyme]-L-cysteine + N(6)-ubiquitinyl-[acceptor protein]-L-lysine.</text>
        <dbReference type="EC" id="2.3.2.27"/>
    </reaction>
</comment>
<dbReference type="InterPro" id="IPR003613">
    <property type="entry name" value="Ubox_domain"/>
</dbReference>
<dbReference type="GO" id="GO:0006511">
    <property type="term" value="P:ubiquitin-dependent protein catabolic process"/>
    <property type="evidence" value="ECO:0007669"/>
    <property type="project" value="InterPro"/>
</dbReference>
<feature type="compositionally biased region" description="Polar residues" evidence="12">
    <location>
        <begin position="108"/>
        <end position="119"/>
    </location>
</feature>
<evidence type="ECO:0000256" key="2">
    <source>
        <dbReference type="ARBA" id="ARBA00004123"/>
    </source>
</evidence>
<dbReference type="GO" id="GO:0003755">
    <property type="term" value="F:peptidyl-prolyl cis-trans isomerase activity"/>
    <property type="evidence" value="ECO:0007669"/>
    <property type="project" value="UniProtKB-KW"/>
</dbReference>
<feature type="compositionally biased region" description="Polar residues" evidence="12">
    <location>
        <begin position="75"/>
        <end position="86"/>
    </location>
</feature>
<dbReference type="SMART" id="SM00504">
    <property type="entry name" value="Ubox"/>
    <property type="match status" value="1"/>
</dbReference>
<evidence type="ECO:0000256" key="3">
    <source>
        <dbReference type="ARBA" id="ARBA00004496"/>
    </source>
</evidence>
<keyword evidence="9" id="KW-0697">Rotamase</keyword>
<feature type="domain" description="U-box" evidence="13">
    <location>
        <begin position="994"/>
        <end position="1068"/>
    </location>
</feature>
<evidence type="ECO:0000259" key="13">
    <source>
        <dbReference type="PROSITE" id="PS51698"/>
    </source>
</evidence>
<evidence type="ECO:0000256" key="5">
    <source>
        <dbReference type="ARBA" id="ARBA00007434"/>
    </source>
</evidence>
<dbReference type="GeneID" id="81603416"/>
<comment type="similarity">
    <text evidence="5">Belongs to the ubiquitin conjugation factor E4 family.</text>
</comment>
<accession>A0AAD6FYC9</accession>
<evidence type="ECO:0000256" key="12">
    <source>
        <dbReference type="SAM" id="MobiDB-lite"/>
    </source>
</evidence>
<dbReference type="PANTHER" id="PTHR13931">
    <property type="entry name" value="UBIQUITINATION FACTOR E4"/>
    <property type="match status" value="1"/>
</dbReference>
<evidence type="ECO:0000313" key="15">
    <source>
        <dbReference type="Proteomes" id="UP001213681"/>
    </source>
</evidence>
<evidence type="ECO:0000256" key="1">
    <source>
        <dbReference type="ARBA" id="ARBA00000900"/>
    </source>
</evidence>
<dbReference type="RefSeq" id="XP_056762022.1">
    <property type="nucleotide sequence ID" value="XM_056913173.1"/>
</dbReference>
<comment type="pathway">
    <text evidence="4">Protein modification; protein ubiquitination.</text>
</comment>
<evidence type="ECO:0000256" key="7">
    <source>
        <dbReference type="ARBA" id="ARBA00022679"/>
    </source>
</evidence>
<evidence type="ECO:0000256" key="6">
    <source>
        <dbReference type="ARBA" id="ARBA00022490"/>
    </source>
</evidence>
<keyword evidence="6" id="KW-0963">Cytoplasm</keyword>
<keyword evidence="10" id="KW-0539">Nucleus</keyword>
<reference evidence="14" key="2">
    <citation type="journal article" date="2023" name="IMA Fungus">
        <title>Comparative genomic study of the Penicillium genus elucidates a diverse pangenome and 15 lateral gene transfer events.</title>
        <authorList>
            <person name="Petersen C."/>
            <person name="Sorensen T."/>
            <person name="Nielsen M.R."/>
            <person name="Sondergaard T.E."/>
            <person name="Sorensen J.L."/>
            <person name="Fitzpatrick D.A."/>
            <person name="Frisvad J.C."/>
            <person name="Nielsen K.L."/>
        </authorList>
    </citation>
    <scope>NUCLEOTIDE SEQUENCE</scope>
    <source>
        <strain evidence="14">IBT 16125</strain>
    </source>
</reference>
<comment type="caution">
    <text evidence="14">The sequence shown here is derived from an EMBL/GenBank/DDBJ whole genome shotgun (WGS) entry which is preliminary data.</text>
</comment>
<dbReference type="GO" id="GO:0000209">
    <property type="term" value="P:protein polyubiquitination"/>
    <property type="evidence" value="ECO:0007669"/>
    <property type="project" value="TreeGrafter"/>
</dbReference>
<protein>
    <recommendedName>
        <fullName evidence="13">U-box domain-containing protein</fullName>
    </recommendedName>
</protein>
<feature type="compositionally biased region" description="Low complexity" evidence="12">
    <location>
        <begin position="35"/>
        <end position="57"/>
    </location>
</feature>